<accession>A0A1G8Q0V5</accession>
<feature type="transmembrane region" description="Helical" evidence="1">
    <location>
        <begin position="64"/>
        <end position="82"/>
    </location>
</feature>
<feature type="transmembrane region" description="Helical" evidence="1">
    <location>
        <begin position="20"/>
        <end position="44"/>
    </location>
</feature>
<dbReference type="EMBL" id="FNDG01000032">
    <property type="protein sequence ID" value="SDI98323.1"/>
    <property type="molecule type" value="Genomic_DNA"/>
</dbReference>
<proteinExistence type="predicted"/>
<sequence length="107" mass="11827">MKHSDGFDARRLRPRGSGHWRLRVAAALAALFATLGILLAMAGTATLLGRPPAFGNLNDSTRDASVLLTLGLLLLCGGVMGWRRCRRRMRQRRADLAMSPQLMKKRD</sequence>
<dbReference type="Proteomes" id="UP000198606">
    <property type="component" value="Unassembled WGS sequence"/>
</dbReference>
<evidence type="ECO:0000256" key="1">
    <source>
        <dbReference type="SAM" id="Phobius"/>
    </source>
</evidence>
<dbReference type="AlphaFoldDB" id="A0A1G8Q0V5"/>
<reference evidence="2 3" key="1">
    <citation type="submission" date="2016-10" db="EMBL/GenBank/DDBJ databases">
        <authorList>
            <person name="de Groot N.N."/>
        </authorList>
    </citation>
    <scope>NUCLEOTIDE SEQUENCE [LARGE SCALE GENOMIC DNA]</scope>
    <source>
        <strain evidence="2 3">LMG 18387</strain>
    </source>
</reference>
<keyword evidence="1" id="KW-0472">Membrane</keyword>
<name>A0A1G8Q0V5_9GAMM</name>
<keyword evidence="1" id="KW-0812">Transmembrane</keyword>
<gene>
    <name evidence="2" type="ORF">SAMN05216588_13216</name>
</gene>
<keyword evidence="1" id="KW-1133">Transmembrane helix</keyword>
<organism evidence="2 3">
    <name type="scientific">Phytopseudomonas flavescens</name>
    <dbReference type="NCBI Taxonomy" id="29435"/>
    <lineage>
        <taxon>Bacteria</taxon>
        <taxon>Pseudomonadati</taxon>
        <taxon>Pseudomonadota</taxon>
        <taxon>Gammaproteobacteria</taxon>
        <taxon>Pseudomonadales</taxon>
        <taxon>Pseudomonadaceae</taxon>
        <taxon>Phytopseudomonas</taxon>
    </lineage>
</organism>
<evidence type="ECO:0000313" key="3">
    <source>
        <dbReference type="Proteomes" id="UP000198606"/>
    </source>
</evidence>
<protein>
    <recommendedName>
        <fullName evidence="4">LPXTG-motif cell wall anchor domain-containing protein</fullName>
    </recommendedName>
</protein>
<evidence type="ECO:0000313" key="2">
    <source>
        <dbReference type="EMBL" id="SDI98323.1"/>
    </source>
</evidence>
<dbReference type="STRING" id="29435.SAMN05216588_13216"/>
<evidence type="ECO:0008006" key="4">
    <source>
        <dbReference type="Google" id="ProtNLM"/>
    </source>
</evidence>
<dbReference type="RefSeq" id="WP_084308790.1">
    <property type="nucleotide sequence ID" value="NZ_FNDG01000032.1"/>
</dbReference>